<evidence type="ECO:0000313" key="3">
    <source>
        <dbReference type="Proteomes" id="UP000253919"/>
    </source>
</evidence>
<feature type="compositionally biased region" description="Acidic residues" evidence="1">
    <location>
        <begin position="38"/>
        <end position="48"/>
    </location>
</feature>
<dbReference type="Proteomes" id="UP000253919">
    <property type="component" value="Unassembled WGS sequence"/>
</dbReference>
<organism evidence="2 3">
    <name type="scientific">Adhaeribacter pallidiroseus</name>
    <dbReference type="NCBI Taxonomy" id="2072847"/>
    <lineage>
        <taxon>Bacteria</taxon>
        <taxon>Pseudomonadati</taxon>
        <taxon>Bacteroidota</taxon>
        <taxon>Cytophagia</taxon>
        <taxon>Cytophagales</taxon>
        <taxon>Hymenobacteraceae</taxon>
        <taxon>Adhaeribacter</taxon>
    </lineage>
</organism>
<dbReference type="AlphaFoldDB" id="A0A369QNJ5"/>
<comment type="caution">
    <text evidence="2">The sequence shown here is derived from an EMBL/GenBank/DDBJ whole genome shotgun (WGS) entry which is preliminary data.</text>
</comment>
<evidence type="ECO:0000313" key="2">
    <source>
        <dbReference type="EMBL" id="RDC66461.1"/>
    </source>
</evidence>
<protein>
    <submittedName>
        <fullName evidence="2">Uncharacterized protein</fullName>
    </submittedName>
</protein>
<reference evidence="2 3" key="1">
    <citation type="submission" date="2018-04" db="EMBL/GenBank/DDBJ databases">
        <title>Adhaeribacter sp. HMF7616 genome sequencing and assembly.</title>
        <authorList>
            <person name="Kang H."/>
            <person name="Kang J."/>
            <person name="Cha I."/>
            <person name="Kim H."/>
            <person name="Joh K."/>
        </authorList>
    </citation>
    <scope>NUCLEOTIDE SEQUENCE [LARGE SCALE GENOMIC DNA]</scope>
    <source>
        <strain evidence="2 3">HMF7616</strain>
    </source>
</reference>
<feature type="region of interest" description="Disordered" evidence="1">
    <location>
        <begin position="1"/>
        <end position="75"/>
    </location>
</feature>
<proteinExistence type="predicted"/>
<evidence type="ECO:0000256" key="1">
    <source>
        <dbReference type="SAM" id="MobiDB-lite"/>
    </source>
</evidence>
<dbReference type="OrthoDB" id="894314at2"/>
<gene>
    <name evidence="2" type="ORF">AHMF7616_05092</name>
</gene>
<name>A0A369QNJ5_9BACT</name>
<keyword evidence="3" id="KW-1185">Reference proteome</keyword>
<accession>A0A369QNJ5</accession>
<dbReference type="RefSeq" id="WP_115375317.1">
    <property type="nucleotide sequence ID" value="NZ_QASA01000001.1"/>
</dbReference>
<dbReference type="EMBL" id="QASA01000001">
    <property type="protein sequence ID" value="RDC66461.1"/>
    <property type="molecule type" value="Genomic_DNA"/>
</dbReference>
<sequence length="75" mass="8159">MSQNDANPDNIPSPDFQKEGEQVTGGSEGNQTENAETSSDDQETDQEEYTPSTETTKEEMTGYNELPDQEKVGGA</sequence>